<keyword evidence="1" id="KW-1133">Transmembrane helix</keyword>
<comment type="caution">
    <text evidence="2">The sequence shown here is derived from an EMBL/GenBank/DDBJ whole genome shotgun (WGS) entry which is preliminary data.</text>
</comment>
<dbReference type="EMBL" id="MAEI02000001">
    <property type="protein sequence ID" value="MEO1781228.1"/>
    <property type="molecule type" value="Genomic_DNA"/>
</dbReference>
<name>A0ABV0EZJ3_9ENTE</name>
<reference evidence="3" key="1">
    <citation type="submission" date="2016-06" db="EMBL/GenBank/DDBJ databases">
        <title>Four novel species of enterococci isolated from chicken manure.</title>
        <authorList>
            <person name="Van Tyne D."/>
        </authorList>
    </citation>
    <scope>NUCLEOTIDE SEQUENCE [LARGE SCALE GENOMIC DNA]</scope>
    <source>
        <strain evidence="3">JM9A</strain>
    </source>
</reference>
<evidence type="ECO:0000313" key="2">
    <source>
        <dbReference type="EMBL" id="MEO1781228.1"/>
    </source>
</evidence>
<keyword evidence="1" id="KW-0812">Transmembrane</keyword>
<feature type="transmembrane region" description="Helical" evidence="1">
    <location>
        <begin position="19"/>
        <end position="36"/>
    </location>
</feature>
<keyword evidence="3" id="KW-1185">Reference proteome</keyword>
<dbReference type="Proteomes" id="UP001429357">
    <property type="component" value="Unassembled WGS sequence"/>
</dbReference>
<reference evidence="2 3" key="2">
    <citation type="submission" date="2024-02" db="EMBL/GenBank/DDBJ databases">
        <title>The Genome Sequence of Enterococcus diestrammenae JM9A.</title>
        <authorList>
            <person name="Earl A."/>
            <person name="Manson A."/>
            <person name="Gilmore M."/>
            <person name="Sanders J."/>
            <person name="Shea T."/>
            <person name="Howe W."/>
            <person name="Livny J."/>
            <person name="Cuomo C."/>
            <person name="Neafsey D."/>
            <person name="Birren B."/>
        </authorList>
    </citation>
    <scope>NUCLEOTIDE SEQUENCE [LARGE SCALE GENOMIC DNA]</scope>
    <source>
        <strain evidence="2 3">JM9A</strain>
    </source>
</reference>
<feature type="transmembrane region" description="Helical" evidence="1">
    <location>
        <begin position="48"/>
        <end position="75"/>
    </location>
</feature>
<organism evidence="2 3">
    <name type="scientific">Enterococcus diestrammenae</name>
    <dbReference type="NCBI Taxonomy" id="1155073"/>
    <lineage>
        <taxon>Bacteria</taxon>
        <taxon>Bacillati</taxon>
        <taxon>Bacillota</taxon>
        <taxon>Bacilli</taxon>
        <taxon>Lactobacillales</taxon>
        <taxon>Enterococcaceae</taxon>
        <taxon>Enterococcus</taxon>
    </lineage>
</organism>
<sequence length="78" mass="8298">MTKIFGSPAYAQALLEHKFVLFVMCLVIAGSSYLLARGIKQVRQDALVGTICLSGAAIMLIGTFFAAIFLAVYGVSLP</sequence>
<keyword evidence="1" id="KW-0472">Membrane</keyword>
<proteinExistence type="predicted"/>
<protein>
    <recommendedName>
        <fullName evidence="4">DUF2768 domain-containing protein</fullName>
    </recommendedName>
</protein>
<evidence type="ECO:0000256" key="1">
    <source>
        <dbReference type="SAM" id="Phobius"/>
    </source>
</evidence>
<accession>A0ABV0EZJ3</accession>
<gene>
    <name evidence="2" type="ORF">BAU18_000807</name>
</gene>
<evidence type="ECO:0000313" key="3">
    <source>
        <dbReference type="Proteomes" id="UP001429357"/>
    </source>
</evidence>
<evidence type="ECO:0008006" key="4">
    <source>
        <dbReference type="Google" id="ProtNLM"/>
    </source>
</evidence>